<evidence type="ECO:0000259" key="1">
    <source>
        <dbReference type="Pfam" id="PF14594"/>
    </source>
</evidence>
<sequence>MEASIIIRFFNKNMEFIGEVEDFTSFVFERKWFTYSNFQLVVEKFDKELFQTGNYIVVNNDPYRGGQITKINIIDDTVTIKGFGIGFWFNSRITVPPAGKSTYSFNNYAEDILYNIAYVNAINAEDPKRNFENLYINSSKGRGNKIAFESRYKVLSDELETIAKTSKLGWCIYFDYRNKRFVFETLAGVDKTVNQQDNPPVIFSKRYDNIVEREYTKDISGCKNCAIVAGQGEGAAREIVIINDSLSGLDRKELFVDARDIEDDSNLTDRGKSKLAENTITESFEATIDTQNYRIDWDLGDLVTILDDEIGVISDIQIVEIREIYEEGILTIEPTFGEAINQFGDSFKQAINNPVYENTKSVISTTIPNSKGVKWLELIGEE</sequence>
<accession>L1Q7F5</accession>
<comment type="caution">
    <text evidence="2">The sequence shown here is derived from an EMBL/GenBank/DDBJ whole genome shotgun (WGS) entry which is preliminary data.</text>
</comment>
<dbReference type="eggNOG" id="ENOG502Z9TX">
    <property type="taxonomic scope" value="Bacteria"/>
</dbReference>
<dbReference type="Pfam" id="PF14594">
    <property type="entry name" value="Sipho_Gp37"/>
    <property type="match status" value="1"/>
</dbReference>
<dbReference type="PATRIC" id="fig|545697.3.peg.2815"/>
<dbReference type="STRING" id="545697.HMPREF0216_02864"/>
<dbReference type="EMBL" id="AMEZ01000092">
    <property type="protein sequence ID" value="EKY23904.1"/>
    <property type="molecule type" value="Genomic_DNA"/>
</dbReference>
<evidence type="ECO:0000313" key="2">
    <source>
        <dbReference type="EMBL" id="EKY23904.1"/>
    </source>
</evidence>
<dbReference type="RefSeq" id="WP_005215106.1">
    <property type="nucleotide sequence ID" value="NZ_KB291681.1"/>
</dbReference>
<protein>
    <recommendedName>
        <fullName evidence="1">Gp28/Gp37-like domain-containing protein</fullName>
    </recommendedName>
</protein>
<name>L1Q7F5_9CLOT</name>
<dbReference type="Proteomes" id="UP000010420">
    <property type="component" value="Unassembled WGS sequence"/>
</dbReference>
<proteinExistence type="predicted"/>
<dbReference type="HOGENOM" id="CLU_049006_0_0_9"/>
<dbReference type="AlphaFoldDB" id="L1Q7F5"/>
<reference evidence="2 3" key="1">
    <citation type="submission" date="2012-05" db="EMBL/GenBank/DDBJ databases">
        <authorList>
            <person name="Weinstock G."/>
            <person name="Sodergren E."/>
            <person name="Lobos E.A."/>
            <person name="Fulton L."/>
            <person name="Fulton R."/>
            <person name="Courtney L."/>
            <person name="Fronick C."/>
            <person name="O'Laughlin M."/>
            <person name="Godfrey J."/>
            <person name="Wilson R.M."/>
            <person name="Miner T."/>
            <person name="Farmer C."/>
            <person name="Delehaunty K."/>
            <person name="Cordes M."/>
            <person name="Minx P."/>
            <person name="Tomlinson C."/>
            <person name="Chen J."/>
            <person name="Wollam A."/>
            <person name="Pepin K.H."/>
            <person name="Bhonagiri V."/>
            <person name="Zhang X."/>
            <person name="Suruliraj S."/>
            <person name="Warren W."/>
            <person name="Mitreva M."/>
            <person name="Mardis E.R."/>
            <person name="Wilson R.K."/>
        </authorList>
    </citation>
    <scope>NUCLEOTIDE SEQUENCE [LARGE SCALE GENOMIC DNA]</scope>
    <source>
        <strain evidence="2 3">DSM 1785</strain>
    </source>
</reference>
<organism evidence="2 3">
    <name type="scientific">Clostridium celatum DSM 1785</name>
    <dbReference type="NCBI Taxonomy" id="545697"/>
    <lineage>
        <taxon>Bacteria</taxon>
        <taxon>Bacillati</taxon>
        <taxon>Bacillota</taxon>
        <taxon>Clostridia</taxon>
        <taxon>Eubacteriales</taxon>
        <taxon>Clostridiaceae</taxon>
        <taxon>Clostridium</taxon>
    </lineage>
</organism>
<evidence type="ECO:0000313" key="3">
    <source>
        <dbReference type="Proteomes" id="UP000010420"/>
    </source>
</evidence>
<keyword evidence="3" id="KW-1185">Reference proteome</keyword>
<dbReference type="InterPro" id="IPR029432">
    <property type="entry name" value="Gp28/Gp37-like_dom"/>
</dbReference>
<feature type="domain" description="Gp28/Gp37-like" evidence="1">
    <location>
        <begin position="7"/>
        <end position="338"/>
    </location>
</feature>
<dbReference type="OrthoDB" id="9255846at2"/>
<gene>
    <name evidence="2" type="ORF">HMPREF0216_02864</name>
</gene>